<protein>
    <submittedName>
        <fullName evidence="1">Uncharacterized protein</fullName>
    </submittedName>
</protein>
<proteinExistence type="predicted"/>
<dbReference type="AlphaFoldDB" id="X1GFL5"/>
<gene>
    <name evidence="1" type="ORF">S03H2_40355</name>
</gene>
<reference evidence="1" key="1">
    <citation type="journal article" date="2014" name="Front. Microbiol.">
        <title>High frequency of phylogenetically diverse reductive dehalogenase-homologous genes in deep subseafloor sedimentary metagenomes.</title>
        <authorList>
            <person name="Kawai M."/>
            <person name="Futagami T."/>
            <person name="Toyoda A."/>
            <person name="Takaki Y."/>
            <person name="Nishi S."/>
            <person name="Hori S."/>
            <person name="Arai W."/>
            <person name="Tsubouchi T."/>
            <person name="Morono Y."/>
            <person name="Uchiyama I."/>
            <person name="Ito T."/>
            <person name="Fujiyama A."/>
            <person name="Inagaki F."/>
            <person name="Takami H."/>
        </authorList>
    </citation>
    <scope>NUCLEOTIDE SEQUENCE</scope>
    <source>
        <strain evidence="1">Expedition CK06-06</strain>
    </source>
</reference>
<accession>X1GFL5</accession>
<sequence length="119" mass="13842">MLEDKTAVKNLNETFIFTDEVIHLMKKILVPIIIQKGSNLKGYDTLPSHFITAQYGKGKSRFLVTLINLLENNRKEVNSPLIQQIEDKDEELLRYIELLEKENFVVCYKKAIDFPNKNS</sequence>
<evidence type="ECO:0000313" key="1">
    <source>
        <dbReference type="EMBL" id="GAH55977.1"/>
    </source>
</evidence>
<name>X1GFL5_9ZZZZ</name>
<dbReference type="EMBL" id="BARU01025015">
    <property type="protein sequence ID" value="GAH55977.1"/>
    <property type="molecule type" value="Genomic_DNA"/>
</dbReference>
<comment type="caution">
    <text evidence="1">The sequence shown here is derived from an EMBL/GenBank/DDBJ whole genome shotgun (WGS) entry which is preliminary data.</text>
</comment>
<organism evidence="1">
    <name type="scientific">marine sediment metagenome</name>
    <dbReference type="NCBI Taxonomy" id="412755"/>
    <lineage>
        <taxon>unclassified sequences</taxon>
        <taxon>metagenomes</taxon>
        <taxon>ecological metagenomes</taxon>
    </lineage>
</organism>